<proteinExistence type="predicted"/>
<dbReference type="EMBL" id="DSVI01000008">
    <property type="protein sequence ID" value="HGT47811.1"/>
    <property type="molecule type" value="Genomic_DNA"/>
</dbReference>
<evidence type="ECO:0000313" key="1">
    <source>
        <dbReference type="EMBL" id="HGT47811.1"/>
    </source>
</evidence>
<dbReference type="InterPro" id="IPR045865">
    <property type="entry name" value="ACT-like_dom_sf"/>
</dbReference>
<dbReference type="Gene3D" id="3.30.70.1150">
    <property type="entry name" value="ACT-like. Chain A, domain 2"/>
    <property type="match status" value="1"/>
</dbReference>
<accession>A0A832DMW7</accession>
<dbReference type="AlphaFoldDB" id="A0A832DMW7"/>
<reference evidence="1" key="1">
    <citation type="journal article" date="2020" name="mSystems">
        <title>Genome- and Community-Level Interaction Insights into Carbon Utilization and Element Cycling Functions of Hydrothermarchaeota in Hydrothermal Sediment.</title>
        <authorList>
            <person name="Zhou Z."/>
            <person name="Liu Y."/>
            <person name="Xu W."/>
            <person name="Pan J."/>
            <person name="Luo Z.H."/>
            <person name="Li M."/>
        </authorList>
    </citation>
    <scope>NUCLEOTIDE SEQUENCE [LARGE SCALE GENOMIC DNA]</scope>
    <source>
        <strain evidence="1">SpSt-500</strain>
    </source>
</reference>
<name>A0A832DMW7_9BACT</name>
<organism evidence="1">
    <name type="scientific">Ignavibacterium album</name>
    <dbReference type="NCBI Taxonomy" id="591197"/>
    <lineage>
        <taxon>Bacteria</taxon>
        <taxon>Pseudomonadati</taxon>
        <taxon>Ignavibacteriota</taxon>
        <taxon>Ignavibacteria</taxon>
        <taxon>Ignavibacteriales</taxon>
        <taxon>Ignavibacteriaceae</taxon>
        <taxon>Ignavibacterium</taxon>
    </lineage>
</organism>
<comment type="caution">
    <text evidence="1">The sequence shown here is derived from an EMBL/GenBank/DDBJ whole genome shotgun (WGS) entry which is preliminary data.</text>
</comment>
<protein>
    <submittedName>
        <fullName evidence="1">Uncharacterized protein</fullName>
    </submittedName>
</protein>
<dbReference type="SUPFAM" id="SSF55021">
    <property type="entry name" value="ACT-like"/>
    <property type="match status" value="1"/>
</dbReference>
<sequence>MKTILLILIGNRKQAAVQVQKVLTGWGCMIKTRLGIHDGVMENCSDEGLLILELYGDRKKMQELARKVSLVKGVASKLIDISIFDGDKVEKKLAEAKKTTRKVKKQ</sequence>
<gene>
    <name evidence="1" type="ORF">ENS56_07235</name>
</gene>
<dbReference type="InterPro" id="IPR027271">
    <property type="entry name" value="Acetolactate_synth/TF_NikR_C"/>
</dbReference>